<sequence>MFIHFLENYAGDRLCDIATKGSANLCSLKPKTDLTPADFPRMELDARIVATLYVGLLNLMLFIRKYRNLFIAIVVSFRNLIVTLDNTLCISYCVMSTYGL</sequence>
<feature type="non-terminal residue" evidence="2">
    <location>
        <position position="100"/>
    </location>
</feature>
<feature type="transmembrane region" description="Helical" evidence="1">
    <location>
        <begin position="46"/>
        <end position="63"/>
    </location>
</feature>
<dbReference type="EMBL" id="KK117015">
    <property type="protein sequence ID" value="KFM69310.1"/>
    <property type="molecule type" value="Genomic_DNA"/>
</dbReference>
<keyword evidence="1" id="KW-0472">Membrane</keyword>
<keyword evidence="1" id="KW-0812">Transmembrane</keyword>
<dbReference type="Proteomes" id="UP000054359">
    <property type="component" value="Unassembled WGS sequence"/>
</dbReference>
<proteinExistence type="predicted"/>
<keyword evidence="3" id="KW-1185">Reference proteome</keyword>
<keyword evidence="1" id="KW-1133">Transmembrane helix</keyword>
<protein>
    <submittedName>
        <fullName evidence="2">Uncharacterized protein</fullName>
    </submittedName>
</protein>
<evidence type="ECO:0000313" key="2">
    <source>
        <dbReference type="EMBL" id="KFM69310.1"/>
    </source>
</evidence>
<accession>A0A087TW21</accession>
<evidence type="ECO:0000256" key="1">
    <source>
        <dbReference type="SAM" id="Phobius"/>
    </source>
</evidence>
<name>A0A087TW21_STEMI</name>
<dbReference type="AlphaFoldDB" id="A0A087TW21"/>
<reference evidence="2 3" key="1">
    <citation type="submission" date="2013-11" db="EMBL/GenBank/DDBJ databases">
        <title>Genome sequencing of Stegodyphus mimosarum.</title>
        <authorList>
            <person name="Bechsgaard J."/>
        </authorList>
    </citation>
    <scope>NUCLEOTIDE SEQUENCE [LARGE SCALE GENOMIC DNA]</scope>
</reference>
<gene>
    <name evidence="2" type="ORF">X975_26679</name>
</gene>
<organism evidence="2 3">
    <name type="scientific">Stegodyphus mimosarum</name>
    <name type="common">African social velvet spider</name>
    <dbReference type="NCBI Taxonomy" id="407821"/>
    <lineage>
        <taxon>Eukaryota</taxon>
        <taxon>Metazoa</taxon>
        <taxon>Ecdysozoa</taxon>
        <taxon>Arthropoda</taxon>
        <taxon>Chelicerata</taxon>
        <taxon>Arachnida</taxon>
        <taxon>Araneae</taxon>
        <taxon>Araneomorphae</taxon>
        <taxon>Entelegynae</taxon>
        <taxon>Eresoidea</taxon>
        <taxon>Eresidae</taxon>
        <taxon>Stegodyphus</taxon>
    </lineage>
</organism>
<evidence type="ECO:0000313" key="3">
    <source>
        <dbReference type="Proteomes" id="UP000054359"/>
    </source>
</evidence>